<feature type="binding site" evidence="13">
    <location>
        <position position="188"/>
    </location>
    <ligand>
        <name>ATP</name>
        <dbReference type="ChEBI" id="CHEBI:30616"/>
    </ligand>
</feature>
<dbReference type="FunFam" id="3.40.50.620:FF:000015">
    <property type="entry name" value="NH(3)-dependent NAD(+) synthetase"/>
    <property type="match status" value="1"/>
</dbReference>
<dbReference type="Gene3D" id="3.40.50.620">
    <property type="entry name" value="HUPs"/>
    <property type="match status" value="1"/>
</dbReference>
<keyword evidence="4 13" id="KW-0479">Metal-binding</keyword>
<keyword evidence="5 13" id="KW-0547">Nucleotide-binding</keyword>
<evidence type="ECO:0000256" key="6">
    <source>
        <dbReference type="ARBA" id="ARBA00022840"/>
    </source>
</evidence>
<sequence>MLREQIIREMQVSPRIDPKEEIRKSVDLLKAYLKKNSFLKTLVLGISGGQDSTLAGKISQIAISELREETKDSTYQFIAVSLPYGEQLDEADRQDALAFIEPDKTVTINIKKAVDASAETLASAGVTLSDFAKGNEKARERMKAQYSIAAMYNGVVVGTDHSAEAVTGFYTKYGDGGTDINPLFRLNKRQGKSLLKELGCPEHLYSKKPTADLEDDKPALPDEVALGVTYDEIDDYLEGRPVSDAAAEKIEAWYVKSRHKRHMAITLFDDFWK</sequence>
<comment type="catalytic activity">
    <reaction evidence="9 13 15">
        <text>deamido-NAD(+) + NH4(+) + ATP = AMP + diphosphate + NAD(+) + H(+)</text>
        <dbReference type="Rhea" id="RHEA:21188"/>
        <dbReference type="ChEBI" id="CHEBI:15378"/>
        <dbReference type="ChEBI" id="CHEBI:28938"/>
        <dbReference type="ChEBI" id="CHEBI:30616"/>
        <dbReference type="ChEBI" id="CHEBI:33019"/>
        <dbReference type="ChEBI" id="CHEBI:57540"/>
        <dbReference type="ChEBI" id="CHEBI:58437"/>
        <dbReference type="ChEBI" id="CHEBI:456215"/>
        <dbReference type="EC" id="6.3.1.5"/>
    </reaction>
</comment>
<dbReference type="PANTHER" id="PTHR23090">
    <property type="entry name" value="NH 3 /GLUTAMINE-DEPENDENT NAD + SYNTHETASE"/>
    <property type="match status" value="1"/>
</dbReference>
<dbReference type="OrthoDB" id="9803818at2"/>
<dbReference type="Pfam" id="PF02540">
    <property type="entry name" value="NAD_synthase"/>
    <property type="match status" value="1"/>
</dbReference>
<comment type="similarity">
    <text evidence="1 13 14">Belongs to the NAD synthetase family.</text>
</comment>
<dbReference type="GO" id="GO:0005524">
    <property type="term" value="F:ATP binding"/>
    <property type="evidence" value="ECO:0007669"/>
    <property type="project" value="UniProtKB-UniRule"/>
</dbReference>
<dbReference type="GO" id="GO:0004359">
    <property type="term" value="F:glutaminase activity"/>
    <property type="evidence" value="ECO:0007669"/>
    <property type="project" value="InterPro"/>
</dbReference>
<feature type="binding site" evidence="13">
    <location>
        <position position="210"/>
    </location>
    <ligand>
        <name>ATP</name>
        <dbReference type="ChEBI" id="CHEBI:30616"/>
    </ligand>
</feature>
<dbReference type="GO" id="GO:0005737">
    <property type="term" value="C:cytoplasm"/>
    <property type="evidence" value="ECO:0007669"/>
    <property type="project" value="InterPro"/>
</dbReference>
<comment type="function">
    <text evidence="10 13">Catalyzes the ATP-dependent amidation of deamido-NAD to form NAD. Uses ammonia as a nitrogen source.</text>
</comment>
<evidence type="ECO:0000256" key="5">
    <source>
        <dbReference type="ARBA" id="ARBA00022741"/>
    </source>
</evidence>
<feature type="binding site" evidence="13">
    <location>
        <begin position="45"/>
        <end position="52"/>
    </location>
    <ligand>
        <name>ATP</name>
        <dbReference type="ChEBI" id="CHEBI:30616"/>
    </ligand>
</feature>
<evidence type="ECO:0000256" key="3">
    <source>
        <dbReference type="ARBA" id="ARBA00022598"/>
    </source>
</evidence>
<proteinExistence type="inferred from homology"/>
<gene>
    <name evidence="13" type="primary">nadE</name>
    <name evidence="17" type="ORF">X560_0254</name>
</gene>
<dbReference type="GO" id="GO:0009435">
    <property type="term" value="P:NAD+ biosynthetic process"/>
    <property type="evidence" value="ECO:0007669"/>
    <property type="project" value="UniProtKB-UniRule"/>
</dbReference>
<feature type="binding site" description="in other chain" evidence="13">
    <location>
        <position position="139"/>
    </location>
    <ligand>
        <name>deamido-NAD(+)</name>
        <dbReference type="ChEBI" id="CHEBI:58437"/>
        <note>ligand shared between two neighboring subunits</note>
    </ligand>
</feature>
<protein>
    <recommendedName>
        <fullName evidence="12 13">NH(3)-dependent NAD(+) synthetase</fullName>
        <ecNumber evidence="11 13">6.3.1.5</ecNumber>
    </recommendedName>
</protein>
<dbReference type="InterPro" id="IPR022926">
    <property type="entry name" value="NH(3)-dep_NAD(+)_synth"/>
</dbReference>
<evidence type="ECO:0000256" key="13">
    <source>
        <dbReference type="HAMAP-Rule" id="MF_00193"/>
    </source>
</evidence>
<evidence type="ECO:0000256" key="10">
    <source>
        <dbReference type="ARBA" id="ARBA00055966"/>
    </source>
</evidence>
<dbReference type="HAMAP" id="MF_00193">
    <property type="entry name" value="NadE_ammonia_dep"/>
    <property type="match status" value="1"/>
</dbReference>
<evidence type="ECO:0000256" key="11">
    <source>
        <dbReference type="ARBA" id="ARBA00066987"/>
    </source>
</evidence>
<evidence type="ECO:0000256" key="14">
    <source>
        <dbReference type="RuleBase" id="RU003811"/>
    </source>
</evidence>
<dbReference type="InterPro" id="IPR022310">
    <property type="entry name" value="NAD/GMP_synthase"/>
</dbReference>
<evidence type="ECO:0000256" key="15">
    <source>
        <dbReference type="RuleBase" id="RU003812"/>
    </source>
</evidence>
<dbReference type="EC" id="6.3.1.5" evidence="11 13"/>
<keyword evidence="8 13" id="KW-0520">NAD</keyword>
<feature type="domain" description="NAD/GMP synthase" evidence="16">
    <location>
        <begin position="22"/>
        <end position="264"/>
    </location>
</feature>
<dbReference type="InterPro" id="IPR003694">
    <property type="entry name" value="NAD_synthase"/>
</dbReference>
<feature type="binding site" evidence="13">
    <location>
        <position position="159"/>
    </location>
    <ligand>
        <name>ATP</name>
        <dbReference type="ChEBI" id="CHEBI:30616"/>
    </ligand>
</feature>
<dbReference type="GO" id="GO:0003952">
    <property type="term" value="F:NAD+ synthase (glutamine-hydrolyzing) activity"/>
    <property type="evidence" value="ECO:0007669"/>
    <property type="project" value="InterPro"/>
</dbReference>
<feature type="binding site" description="in other chain" evidence="13">
    <location>
        <position position="172"/>
    </location>
    <ligand>
        <name>deamido-NAD(+)</name>
        <dbReference type="ChEBI" id="CHEBI:58437"/>
        <note>ligand shared between two neighboring subunits</note>
    </ligand>
</feature>
<evidence type="ECO:0000313" key="17">
    <source>
        <dbReference type="EMBL" id="KMT61187.1"/>
    </source>
</evidence>
<accession>A0A0J8GES3</accession>
<feature type="binding site" evidence="13">
    <location>
        <position position="164"/>
    </location>
    <ligand>
        <name>Mg(2+)</name>
        <dbReference type="ChEBI" id="CHEBI:18420"/>
    </ligand>
</feature>
<keyword evidence="6 13" id="KW-0067">ATP-binding</keyword>
<dbReference type="AlphaFoldDB" id="A0A0J8GES3"/>
<evidence type="ECO:0000256" key="12">
    <source>
        <dbReference type="ARBA" id="ARBA00070926"/>
    </source>
</evidence>
<feature type="binding site" description="in other chain" evidence="13">
    <location>
        <begin position="259"/>
        <end position="260"/>
    </location>
    <ligand>
        <name>deamido-NAD(+)</name>
        <dbReference type="ChEBI" id="CHEBI:58437"/>
        <note>ligand shared between two neighboring subunits</note>
    </ligand>
</feature>
<comment type="pathway">
    <text evidence="13">Cofactor biosynthesis; NAD(+) biosynthesis; NAD(+) from deamido-NAD(+) (ammonia route): step 1/1.</text>
</comment>
<organism evidence="17 18">
    <name type="scientific">Listeria fleischmannii 1991</name>
    <dbReference type="NCBI Taxonomy" id="1430899"/>
    <lineage>
        <taxon>Bacteria</taxon>
        <taxon>Bacillati</taxon>
        <taxon>Bacillota</taxon>
        <taxon>Bacilli</taxon>
        <taxon>Bacillales</taxon>
        <taxon>Listeriaceae</taxon>
        <taxon>Listeria</taxon>
    </lineage>
</organism>
<dbReference type="PANTHER" id="PTHR23090:SF7">
    <property type="entry name" value="NH(3)-DEPENDENT NAD(+) SYNTHETASE"/>
    <property type="match status" value="1"/>
</dbReference>
<evidence type="ECO:0000256" key="9">
    <source>
        <dbReference type="ARBA" id="ARBA00051206"/>
    </source>
</evidence>
<reference evidence="17 18" key="1">
    <citation type="journal article" date="2015" name="Genome Biol. Evol.">
        <title>Comparative Genomics of Listeria Sensu Lato: Genus-Wide Differences in Evolutionary Dynamics and the Progressive Gain of Complex, Potentially Pathogenicity-Related Traits through Lateral Gene Transfer.</title>
        <authorList>
            <person name="Chiara M."/>
            <person name="Caruso M."/>
            <person name="D'Erchia A.M."/>
            <person name="Manzari C."/>
            <person name="Fraccalvieri R."/>
            <person name="Goffredo E."/>
            <person name="Latorre L."/>
            <person name="Miccolupo A."/>
            <person name="Padalino I."/>
            <person name="Santagada G."/>
            <person name="Chiocco D."/>
            <person name="Pesole G."/>
            <person name="Horner D.S."/>
            <person name="Parisi A."/>
        </authorList>
    </citation>
    <scope>NUCLEOTIDE SEQUENCE [LARGE SCALE GENOMIC DNA]</scope>
    <source>
        <strain evidence="17 18">1991</strain>
    </source>
</reference>
<evidence type="ECO:0000256" key="4">
    <source>
        <dbReference type="ARBA" id="ARBA00022723"/>
    </source>
</evidence>
<dbReference type="Proteomes" id="UP000052258">
    <property type="component" value="Unassembled WGS sequence"/>
</dbReference>
<evidence type="ECO:0000256" key="8">
    <source>
        <dbReference type="ARBA" id="ARBA00023027"/>
    </source>
</evidence>
<comment type="subunit">
    <text evidence="2 13">Homodimer.</text>
</comment>
<dbReference type="UniPathway" id="UPA00253">
    <property type="reaction ID" value="UER00333"/>
</dbReference>
<evidence type="ECO:0000256" key="2">
    <source>
        <dbReference type="ARBA" id="ARBA00011738"/>
    </source>
</evidence>
<evidence type="ECO:0000313" key="18">
    <source>
        <dbReference type="Proteomes" id="UP000052258"/>
    </source>
</evidence>
<evidence type="ECO:0000256" key="7">
    <source>
        <dbReference type="ARBA" id="ARBA00022842"/>
    </source>
</evidence>
<dbReference type="GO" id="GO:0008795">
    <property type="term" value="F:NAD+ synthase activity"/>
    <property type="evidence" value="ECO:0007669"/>
    <property type="project" value="UniProtKB-UniRule"/>
</dbReference>
<comment type="caution">
    <text evidence="17">The sequence shown here is derived from an EMBL/GenBank/DDBJ whole genome shotgun (WGS) entry which is preliminary data.</text>
</comment>
<name>A0A0J8GES3_9LIST</name>
<feature type="binding site" evidence="13">
    <location>
        <position position="51"/>
    </location>
    <ligand>
        <name>Mg(2+)</name>
        <dbReference type="ChEBI" id="CHEBI:18420"/>
    </ligand>
</feature>
<keyword evidence="7 13" id="KW-0460">Magnesium</keyword>
<keyword evidence="3 13" id="KW-0436">Ligase</keyword>
<dbReference type="SUPFAM" id="SSF52402">
    <property type="entry name" value="Adenine nucleotide alpha hydrolases-like"/>
    <property type="match status" value="1"/>
</dbReference>
<dbReference type="NCBIfam" id="NF001979">
    <property type="entry name" value="PRK00768.1"/>
    <property type="match status" value="1"/>
</dbReference>
<evidence type="ECO:0000256" key="1">
    <source>
        <dbReference type="ARBA" id="ARBA00005859"/>
    </source>
</evidence>
<dbReference type="PATRIC" id="fig|1430899.3.peg.256"/>
<dbReference type="GO" id="GO:0046872">
    <property type="term" value="F:metal ion binding"/>
    <property type="evidence" value="ECO:0007669"/>
    <property type="project" value="UniProtKB-KW"/>
</dbReference>
<dbReference type="EMBL" id="AZHO01000004">
    <property type="protein sequence ID" value="KMT61187.1"/>
    <property type="molecule type" value="Genomic_DNA"/>
</dbReference>
<dbReference type="RefSeq" id="WP_007472736.1">
    <property type="nucleotide sequence ID" value="NZ_KQ130610.1"/>
</dbReference>
<evidence type="ECO:0000259" key="16">
    <source>
        <dbReference type="Pfam" id="PF02540"/>
    </source>
</evidence>
<dbReference type="InterPro" id="IPR014729">
    <property type="entry name" value="Rossmann-like_a/b/a_fold"/>
</dbReference>
<dbReference type="CDD" id="cd00553">
    <property type="entry name" value="NAD_synthase"/>
    <property type="match status" value="1"/>
</dbReference>
<keyword evidence="18" id="KW-1185">Reference proteome</keyword>
<feature type="binding site" evidence="13">
    <location>
        <position position="179"/>
    </location>
    <ligand>
        <name>deamido-NAD(+)</name>
        <dbReference type="ChEBI" id="CHEBI:58437"/>
        <note>ligand shared between two neighboring subunits</note>
    </ligand>
</feature>
<dbReference type="NCBIfam" id="TIGR00552">
    <property type="entry name" value="nadE"/>
    <property type="match status" value="1"/>
</dbReference>